<dbReference type="PROSITE" id="PS00455">
    <property type="entry name" value="AMP_BINDING"/>
    <property type="match status" value="1"/>
</dbReference>
<dbReference type="FunFam" id="3.30.300.30:FF:000010">
    <property type="entry name" value="Enterobactin synthetase component F"/>
    <property type="match status" value="1"/>
</dbReference>
<dbReference type="EC" id="2.7.7.-" evidence="6"/>
<dbReference type="GO" id="GO:0031177">
    <property type="term" value="F:phosphopantetheine binding"/>
    <property type="evidence" value="ECO:0007669"/>
    <property type="project" value="InterPro"/>
</dbReference>
<keyword evidence="2" id="KW-0596">Phosphopantetheine</keyword>
<dbReference type="SUPFAM" id="SSF47336">
    <property type="entry name" value="ACP-like"/>
    <property type="match status" value="1"/>
</dbReference>
<dbReference type="Pfam" id="PF00668">
    <property type="entry name" value="Condensation"/>
    <property type="match status" value="1"/>
</dbReference>
<comment type="cofactor">
    <cofactor evidence="1">
        <name>pantetheine 4'-phosphate</name>
        <dbReference type="ChEBI" id="CHEBI:47942"/>
    </cofactor>
</comment>
<dbReference type="Gene3D" id="2.30.38.10">
    <property type="entry name" value="Luciferase, Domain 3"/>
    <property type="match status" value="1"/>
</dbReference>
<dbReference type="InterPro" id="IPR009081">
    <property type="entry name" value="PP-bd_ACP"/>
</dbReference>
<dbReference type="PANTHER" id="PTHR45527:SF1">
    <property type="entry name" value="FATTY ACID SYNTHASE"/>
    <property type="match status" value="1"/>
</dbReference>
<evidence type="ECO:0000256" key="1">
    <source>
        <dbReference type="ARBA" id="ARBA00001957"/>
    </source>
</evidence>
<dbReference type="Gene3D" id="3.30.300.30">
    <property type="match status" value="1"/>
</dbReference>
<dbReference type="GO" id="GO:0009366">
    <property type="term" value="C:enterobactin synthetase complex"/>
    <property type="evidence" value="ECO:0007669"/>
    <property type="project" value="TreeGrafter"/>
</dbReference>
<dbReference type="Gene3D" id="3.40.50.1820">
    <property type="entry name" value="alpha/beta hydrolase"/>
    <property type="match status" value="1"/>
</dbReference>
<dbReference type="Gene3D" id="3.30.559.10">
    <property type="entry name" value="Chloramphenicol acetyltransferase-like domain"/>
    <property type="match status" value="1"/>
</dbReference>
<dbReference type="PROSITE" id="PS00012">
    <property type="entry name" value="PHOSPHOPANTETHEINE"/>
    <property type="match status" value="1"/>
</dbReference>
<dbReference type="InterPro" id="IPR036736">
    <property type="entry name" value="ACP-like_sf"/>
</dbReference>
<dbReference type="InterPro" id="IPR001031">
    <property type="entry name" value="Thioesterase"/>
</dbReference>
<dbReference type="FunFam" id="3.40.50.980:FF:000002">
    <property type="entry name" value="Enterobactin synthetase component F"/>
    <property type="match status" value="1"/>
</dbReference>
<name>A0A1C3HLV2_SERMA</name>
<keyword evidence="6" id="KW-0548">Nucleotidyltransferase</keyword>
<dbReference type="Gene3D" id="3.30.559.30">
    <property type="entry name" value="Nonribosomal peptide synthetase, condensation domain"/>
    <property type="match status" value="1"/>
</dbReference>
<dbReference type="Pfam" id="PF00975">
    <property type="entry name" value="Thioesterase"/>
    <property type="match status" value="1"/>
</dbReference>
<dbReference type="PANTHER" id="PTHR45527">
    <property type="entry name" value="NONRIBOSOMAL PEPTIDE SYNTHETASE"/>
    <property type="match status" value="1"/>
</dbReference>
<dbReference type="InterPro" id="IPR000873">
    <property type="entry name" value="AMP-dep_synth/lig_dom"/>
</dbReference>
<evidence type="ECO:0000256" key="3">
    <source>
        <dbReference type="ARBA" id="ARBA00022553"/>
    </source>
</evidence>
<keyword evidence="3" id="KW-0597">Phosphoprotein</keyword>
<dbReference type="FunFam" id="2.30.38.10:FF:000002">
    <property type="entry name" value="Enterobactin synthase component F"/>
    <property type="match status" value="1"/>
</dbReference>
<dbReference type="GO" id="GO:0005829">
    <property type="term" value="C:cytosol"/>
    <property type="evidence" value="ECO:0007669"/>
    <property type="project" value="TreeGrafter"/>
</dbReference>
<gene>
    <name evidence="6" type="primary">entF</name>
    <name evidence="6" type="ORF">PWN146_04788</name>
</gene>
<feature type="domain" description="Carrier" evidence="5">
    <location>
        <begin position="986"/>
        <end position="1061"/>
    </location>
</feature>
<dbReference type="GO" id="GO:0043041">
    <property type="term" value="P:amino acid activation for nonribosomal peptide biosynthetic process"/>
    <property type="evidence" value="ECO:0007669"/>
    <property type="project" value="TreeGrafter"/>
</dbReference>
<dbReference type="SUPFAM" id="SSF56801">
    <property type="entry name" value="Acetyl-CoA synthetase-like"/>
    <property type="match status" value="1"/>
</dbReference>
<dbReference type="InterPro" id="IPR045851">
    <property type="entry name" value="AMP-bd_C_sf"/>
</dbReference>
<dbReference type="SMART" id="SM00823">
    <property type="entry name" value="PKS_PP"/>
    <property type="match status" value="1"/>
</dbReference>
<keyword evidence="6" id="KW-0808">Transferase</keyword>
<dbReference type="InterPro" id="IPR010071">
    <property type="entry name" value="AA_adenyl_dom"/>
</dbReference>
<dbReference type="EMBL" id="LT575490">
    <property type="protein sequence ID" value="SAY46029.1"/>
    <property type="molecule type" value="Genomic_DNA"/>
</dbReference>
<dbReference type="InterPro" id="IPR023213">
    <property type="entry name" value="CAT-like_dom_sf"/>
</dbReference>
<dbReference type="CDD" id="cd17646">
    <property type="entry name" value="A_NRPS_AB3403-like"/>
    <property type="match status" value="1"/>
</dbReference>
<dbReference type="GO" id="GO:0009239">
    <property type="term" value="P:enterobactin biosynthetic process"/>
    <property type="evidence" value="ECO:0007669"/>
    <property type="project" value="TreeGrafter"/>
</dbReference>
<dbReference type="InterPro" id="IPR001242">
    <property type="entry name" value="Condensation_dom"/>
</dbReference>
<dbReference type="GO" id="GO:0047527">
    <property type="term" value="F:2,3-dihydroxybenzoate-serine ligase activity"/>
    <property type="evidence" value="ECO:0007669"/>
    <property type="project" value="TreeGrafter"/>
</dbReference>
<reference evidence="6" key="1">
    <citation type="submission" date="2016-05" db="EMBL/GenBank/DDBJ databases">
        <authorList>
            <person name="Cock P.J.A."/>
            <person name="Cock P.J.A."/>
        </authorList>
    </citation>
    <scope>NUCLEOTIDE SEQUENCE</scope>
    <source>
        <strain evidence="6">PWN146_assembly</strain>
    </source>
</reference>
<protein>
    <submittedName>
        <fullName evidence="6">Enterobactin synthase component F</fullName>
        <ecNumber evidence="6">2.7.7.-</ecNumber>
    </submittedName>
</protein>
<dbReference type="SMART" id="SM00824">
    <property type="entry name" value="PKS_TE"/>
    <property type="match status" value="1"/>
</dbReference>
<dbReference type="Pfam" id="PF00550">
    <property type="entry name" value="PP-binding"/>
    <property type="match status" value="1"/>
</dbReference>
<dbReference type="InterPro" id="IPR020802">
    <property type="entry name" value="TesA-like"/>
</dbReference>
<dbReference type="NCBIfam" id="TIGR01733">
    <property type="entry name" value="AA-adenyl-dom"/>
    <property type="match status" value="1"/>
</dbReference>
<accession>A0A1C3HLV2</accession>
<dbReference type="PROSITE" id="PS50075">
    <property type="entry name" value="CARRIER"/>
    <property type="match status" value="1"/>
</dbReference>
<evidence type="ECO:0000259" key="5">
    <source>
        <dbReference type="PROSITE" id="PS50075"/>
    </source>
</evidence>
<organism evidence="6">
    <name type="scientific">Serratia marcescens</name>
    <dbReference type="NCBI Taxonomy" id="615"/>
    <lineage>
        <taxon>Bacteria</taxon>
        <taxon>Pseudomonadati</taxon>
        <taxon>Pseudomonadota</taxon>
        <taxon>Gammaproteobacteria</taxon>
        <taxon>Enterobacterales</taxon>
        <taxon>Yersiniaceae</taxon>
        <taxon>Serratia</taxon>
    </lineage>
</organism>
<dbReference type="Gene3D" id="3.40.50.980">
    <property type="match status" value="2"/>
</dbReference>
<evidence type="ECO:0000256" key="4">
    <source>
        <dbReference type="SAM" id="MobiDB-lite"/>
    </source>
</evidence>
<evidence type="ECO:0000256" key="2">
    <source>
        <dbReference type="ARBA" id="ARBA00022450"/>
    </source>
</evidence>
<evidence type="ECO:0000313" key="6">
    <source>
        <dbReference type="EMBL" id="SAY46029.1"/>
    </source>
</evidence>
<dbReference type="InterPro" id="IPR025110">
    <property type="entry name" value="AMP-bd_C"/>
</dbReference>
<sequence length="1314" mass="143885">MSHTPNSLSGPALAGEWPLVAAQPGIWVADQISPHRNAYAVAHAIELNGPVAVEPLLQAIIQGLGEVDMLRLRFAERDGVPVQWLDDALAVHEPELVDLTTSPDPDAAARALMDIDLASDLRAGSGAPLYRHVVMRLADDRWFWYQRYHHLLVDGFSFTAIARRVAAIYTHLCRGDALEPTPFTAFSDVVAEYQAYRQAPAWQRDADFWLEKARQLPPPATLCPQPLAGQTPTPRIHRLEQRCDPQAFAELVQRGAQQKLNAADMAVALVALWVSRLSGQPSFSAGFIFMRRTGSAALCAAGPVINVLPMEMHLEPQATLYEAATRISRELKTVRRHQRYDAEQVQRDLGRIGDGEPLYGTVFNFKMFDYQLDFAGIEGITHDLASGPVRDLEIALFIDEHHQLKVELLANAERYSRQELQAHLQRLPLLLAQFAAQATLPIGEADMLTADDHVLLARVNDTAHPVPATTLSQLLAQQAQNTPDAPALADAHFNFTYRETREQVTALARELVAQGVRPGDIVAVALPRSVFLSLALMAIVEAGAAYLPLDTGYPDERLAMMLEDAAPRLVITNPAQQARFADKGEILLYDAPLAADHAAGVAIAGPTPDHAAYIIFTSGSTGRPKGVLVGHQAIVNRLLWMQHQYPLGANDAVLQKTPCSFDVSVWEFFWPLMVGAKLVMAPPEAHRDPQQLQQLIAQHRITTLHFVPSMLAAFVTALDDDAAVANCAALRQVFCSGEALPAELCRLWQSRTAVPLHNLYGPTEAAVDVTWHPAYGDALAKVTGANVPIGLPVWNTGLRILDARLRPVPPGVAGDLYLTGVQLAHGYLGRPDLTASRFVADPFGEGGRMYRTGDVARWLPDGTVEYLGRSDDQLKIRGQRIELSEIDHALLSLPGVRQAVTHALVLQGTPVDAGGDARQLVGYLVMQPGANWDAEALRAALADRLPPHMVPVALVEMSDLPLSANGKLDRKALPQPQGGERKAGRPPQAGLESEIAAVFARLLQREQVFADDDFFALGGHSLLAMRLAAELRRDLGKAVSVGQVMVASRVEQLAALLAEDRTQEEADRSGFDSVLPLRVTEGPTLFCLHPASGFSWQFSVLPRYLDQHWSLVGIQSPRPDGPLALSEDMDQVVDAHLQTVLQVQPHGPYHFIGYSLGGTLAQGIAARLQARGEQVAFLGLLDTYPPETQNWDVMLDDNVLKEVQREREQFLAVSQDTLDPALGETRTAMFDNIEANYADSVRLLSHTRTARFHGQATLFVAKRTLQEGMDVQQTWSQYVDALQAHELDCAHVDIVSPASFKVLGPLLNRILRTL</sequence>
<proteinExistence type="predicted"/>
<dbReference type="SUPFAM" id="SSF53474">
    <property type="entry name" value="alpha/beta-Hydrolases"/>
    <property type="match status" value="1"/>
</dbReference>
<dbReference type="InterPro" id="IPR029058">
    <property type="entry name" value="AB_hydrolase_fold"/>
</dbReference>
<dbReference type="InterPro" id="IPR020845">
    <property type="entry name" value="AMP-binding_CS"/>
</dbReference>
<dbReference type="Pfam" id="PF13193">
    <property type="entry name" value="AMP-binding_C"/>
    <property type="match status" value="1"/>
</dbReference>
<dbReference type="SUPFAM" id="SSF52777">
    <property type="entry name" value="CoA-dependent acyltransferases"/>
    <property type="match status" value="2"/>
</dbReference>
<dbReference type="InterPro" id="IPR020806">
    <property type="entry name" value="PKS_PP-bd"/>
</dbReference>
<dbReference type="GO" id="GO:0016779">
    <property type="term" value="F:nucleotidyltransferase activity"/>
    <property type="evidence" value="ECO:0007669"/>
    <property type="project" value="UniProtKB-KW"/>
</dbReference>
<dbReference type="InterPro" id="IPR006162">
    <property type="entry name" value="Ppantetheine_attach_site"/>
</dbReference>
<dbReference type="FunFam" id="3.40.50.12780:FF:000012">
    <property type="entry name" value="Non-ribosomal peptide synthetase"/>
    <property type="match status" value="1"/>
</dbReference>
<feature type="region of interest" description="Disordered" evidence="4">
    <location>
        <begin position="966"/>
        <end position="989"/>
    </location>
</feature>
<dbReference type="Pfam" id="PF00501">
    <property type="entry name" value="AMP-binding"/>
    <property type="match status" value="1"/>
</dbReference>